<evidence type="ECO:0000256" key="4">
    <source>
        <dbReference type="ARBA" id="ARBA00023274"/>
    </source>
</evidence>
<dbReference type="PANTHER" id="PTHR33284:SF1">
    <property type="entry name" value="RIBOSOMAL PROTEIN L25_GLN-TRNA SYNTHETASE, ANTI-CODON-BINDING DOMAIN-CONTAINING PROTEIN"/>
    <property type="match status" value="1"/>
</dbReference>
<evidence type="ECO:0000256" key="1">
    <source>
        <dbReference type="ARBA" id="ARBA00022730"/>
    </source>
</evidence>
<keyword evidence="1 5" id="KW-0699">rRNA-binding</keyword>
<dbReference type="InterPro" id="IPR020930">
    <property type="entry name" value="Ribosomal_uL5_bac-type"/>
</dbReference>
<reference evidence="9 10" key="1">
    <citation type="submission" date="2019-02" db="EMBL/GenBank/DDBJ databases">
        <title>Deep-cultivation of Planctomycetes and their phenomic and genomic characterization uncovers novel biology.</title>
        <authorList>
            <person name="Wiegand S."/>
            <person name="Jogler M."/>
            <person name="Boedeker C."/>
            <person name="Pinto D."/>
            <person name="Vollmers J."/>
            <person name="Rivas-Marin E."/>
            <person name="Kohn T."/>
            <person name="Peeters S.H."/>
            <person name="Heuer A."/>
            <person name="Rast P."/>
            <person name="Oberbeckmann S."/>
            <person name="Bunk B."/>
            <person name="Jeske O."/>
            <person name="Meyerdierks A."/>
            <person name="Storesund J.E."/>
            <person name="Kallscheuer N."/>
            <person name="Luecker S."/>
            <person name="Lage O.M."/>
            <person name="Pohl T."/>
            <person name="Merkel B.J."/>
            <person name="Hornburger P."/>
            <person name="Mueller R.-W."/>
            <person name="Bruemmer F."/>
            <person name="Labrenz M."/>
            <person name="Spormann A.M."/>
            <person name="Op den Camp H."/>
            <person name="Overmann J."/>
            <person name="Amann R."/>
            <person name="Jetten M.S.M."/>
            <person name="Mascher T."/>
            <person name="Medema M.H."/>
            <person name="Devos D.P."/>
            <person name="Kaster A.-K."/>
            <person name="Ovreas L."/>
            <person name="Rohde M."/>
            <person name="Galperin M.Y."/>
            <person name="Jogler C."/>
        </authorList>
    </citation>
    <scope>NUCLEOTIDE SEQUENCE [LARGE SCALE GENOMIC DNA]</scope>
    <source>
        <strain evidence="9 10">Pan44</strain>
    </source>
</reference>
<comment type="function">
    <text evidence="5">This is one of the proteins that binds to the 5S RNA in the ribosome where it forms part of the central protuberance.</text>
</comment>
<evidence type="ECO:0000256" key="6">
    <source>
        <dbReference type="SAM" id="MobiDB-lite"/>
    </source>
</evidence>
<dbReference type="InterPro" id="IPR029751">
    <property type="entry name" value="Ribosomal_L25_dom"/>
</dbReference>
<feature type="compositionally biased region" description="Low complexity" evidence="6">
    <location>
        <begin position="188"/>
        <end position="197"/>
    </location>
</feature>
<keyword evidence="4 5" id="KW-0687">Ribonucleoprotein</keyword>
<evidence type="ECO:0000259" key="7">
    <source>
        <dbReference type="Pfam" id="PF01386"/>
    </source>
</evidence>
<evidence type="ECO:0000256" key="3">
    <source>
        <dbReference type="ARBA" id="ARBA00022980"/>
    </source>
</evidence>
<dbReference type="InterPro" id="IPR020057">
    <property type="entry name" value="Ribosomal_bL25_b-dom"/>
</dbReference>
<accession>A0A517SBW8</accession>
<proteinExistence type="inferred from homology"/>
<dbReference type="EMBL" id="CP036271">
    <property type="protein sequence ID" value="QDT53630.1"/>
    <property type="molecule type" value="Genomic_DNA"/>
</dbReference>
<organism evidence="9 10">
    <name type="scientific">Caulifigura coniformis</name>
    <dbReference type="NCBI Taxonomy" id="2527983"/>
    <lineage>
        <taxon>Bacteria</taxon>
        <taxon>Pseudomonadati</taxon>
        <taxon>Planctomycetota</taxon>
        <taxon>Planctomycetia</taxon>
        <taxon>Planctomycetales</taxon>
        <taxon>Planctomycetaceae</taxon>
        <taxon>Caulifigura</taxon>
    </lineage>
</organism>
<dbReference type="InterPro" id="IPR037121">
    <property type="entry name" value="Ribosomal_bL25_C"/>
</dbReference>
<dbReference type="KEGG" id="ccos:Pan44_16530"/>
<feature type="domain" description="Large ribosomal subunit protein bL25 beta" evidence="8">
    <location>
        <begin position="100"/>
        <end position="183"/>
    </location>
</feature>
<dbReference type="GO" id="GO:0008097">
    <property type="term" value="F:5S rRNA binding"/>
    <property type="evidence" value="ECO:0007669"/>
    <property type="project" value="InterPro"/>
</dbReference>
<dbReference type="PANTHER" id="PTHR33284">
    <property type="entry name" value="RIBOSOMAL PROTEIN L25/GLN-TRNA SYNTHETASE, ANTI-CODON-BINDING DOMAIN-CONTAINING PROTEIN"/>
    <property type="match status" value="1"/>
</dbReference>
<name>A0A517SBW8_9PLAN</name>
<dbReference type="GO" id="GO:0003735">
    <property type="term" value="F:structural constituent of ribosome"/>
    <property type="evidence" value="ECO:0007669"/>
    <property type="project" value="InterPro"/>
</dbReference>
<comment type="subunit">
    <text evidence="5">Part of the 50S ribosomal subunit; part of the 5S rRNA/L5/L18/L25 subcomplex. Contacts the 5S rRNA. Binds to the 5S rRNA independently of L5 and L18.</text>
</comment>
<dbReference type="InterPro" id="IPR011035">
    <property type="entry name" value="Ribosomal_bL25/Gln-tRNA_synth"/>
</dbReference>
<dbReference type="OrthoDB" id="9790002at2"/>
<gene>
    <name evidence="5 9" type="primary">rplY</name>
    <name evidence="5" type="synonym">ctc</name>
    <name evidence="9" type="ORF">Pan44_16530</name>
</gene>
<dbReference type="Pfam" id="PF01386">
    <property type="entry name" value="Ribosomal_L25p"/>
    <property type="match status" value="1"/>
</dbReference>
<dbReference type="HAMAP" id="MF_01334">
    <property type="entry name" value="Ribosomal_bL25_CTC"/>
    <property type="match status" value="1"/>
</dbReference>
<evidence type="ECO:0000259" key="8">
    <source>
        <dbReference type="Pfam" id="PF14693"/>
    </source>
</evidence>
<keyword evidence="2 5" id="KW-0694">RNA-binding</keyword>
<feature type="region of interest" description="Disordered" evidence="6">
    <location>
        <begin position="188"/>
        <end position="209"/>
    </location>
</feature>
<dbReference type="GO" id="GO:0022625">
    <property type="term" value="C:cytosolic large ribosomal subunit"/>
    <property type="evidence" value="ECO:0007669"/>
    <property type="project" value="TreeGrafter"/>
</dbReference>
<keyword evidence="10" id="KW-1185">Reference proteome</keyword>
<comment type="similarity">
    <text evidence="5">Belongs to the bacterial ribosomal protein bL25 family. CTC subfamily.</text>
</comment>
<evidence type="ECO:0000313" key="10">
    <source>
        <dbReference type="Proteomes" id="UP000315700"/>
    </source>
</evidence>
<dbReference type="GO" id="GO:0006412">
    <property type="term" value="P:translation"/>
    <property type="evidence" value="ECO:0007669"/>
    <property type="project" value="UniProtKB-UniRule"/>
</dbReference>
<feature type="domain" description="Large ribosomal subunit protein bL25 L25" evidence="7">
    <location>
        <begin position="8"/>
        <end position="91"/>
    </location>
</feature>
<dbReference type="InParanoid" id="A0A517SBW8"/>
<dbReference type="CDD" id="cd00495">
    <property type="entry name" value="Ribosomal_L25_TL5_CTC"/>
    <property type="match status" value="1"/>
</dbReference>
<feature type="compositionally biased region" description="Basic and acidic residues" evidence="6">
    <location>
        <begin position="198"/>
        <end position="209"/>
    </location>
</feature>
<dbReference type="AlphaFoldDB" id="A0A517SBW8"/>
<dbReference type="NCBIfam" id="TIGR00731">
    <property type="entry name" value="bL25_bact_ctc"/>
    <property type="match status" value="1"/>
</dbReference>
<dbReference type="InterPro" id="IPR020056">
    <property type="entry name" value="Rbsml_bL25/Gln-tRNA_synth_N"/>
</dbReference>
<dbReference type="Gene3D" id="2.40.240.10">
    <property type="entry name" value="Ribosomal Protein L25, Chain P"/>
    <property type="match status" value="1"/>
</dbReference>
<keyword evidence="3 5" id="KW-0689">Ribosomal protein</keyword>
<dbReference type="RefSeq" id="WP_145028985.1">
    <property type="nucleotide sequence ID" value="NZ_CP036271.1"/>
</dbReference>
<dbReference type="InterPro" id="IPR001021">
    <property type="entry name" value="Ribosomal_bL25_long"/>
</dbReference>
<dbReference type="Gene3D" id="2.170.120.20">
    <property type="entry name" value="Ribosomal protein L25, beta domain"/>
    <property type="match status" value="1"/>
</dbReference>
<dbReference type="SUPFAM" id="SSF50715">
    <property type="entry name" value="Ribosomal protein L25-like"/>
    <property type="match status" value="1"/>
</dbReference>
<sequence length="209" mass="22426">MSTATKVSAQKREKSGSAHCNRLRLQGIVPANVYGHGQEPVKISVSADTARPLILSGHKVVDLEIDGATEKALVRDVQWDTFSKHLIHIDFLRIDAEQRILVDVPIHLKGTAPGTLTGGILEQPLHSLHCECLAIEVPDEIAVRLATLEVGQSIHVRDLTDLPASLKVKNAADSVIVHCVMPQQEEAAPASAAIEPEVVGKKTDDAAGK</sequence>
<evidence type="ECO:0000313" key="9">
    <source>
        <dbReference type="EMBL" id="QDT53630.1"/>
    </source>
</evidence>
<evidence type="ECO:0000256" key="2">
    <source>
        <dbReference type="ARBA" id="ARBA00022884"/>
    </source>
</evidence>
<dbReference type="Proteomes" id="UP000315700">
    <property type="component" value="Chromosome"/>
</dbReference>
<protein>
    <recommendedName>
        <fullName evidence="5">Large ribosomal subunit protein bL25</fullName>
    </recommendedName>
    <alternativeName>
        <fullName evidence="5">General stress protein CTC</fullName>
    </alternativeName>
</protein>
<evidence type="ECO:0000256" key="5">
    <source>
        <dbReference type="HAMAP-Rule" id="MF_01334"/>
    </source>
</evidence>
<dbReference type="Pfam" id="PF14693">
    <property type="entry name" value="Ribosomal_TL5_C"/>
    <property type="match status" value="1"/>
</dbReference>